<protein>
    <submittedName>
        <fullName evidence="2">Uncharacterized protein</fullName>
    </submittedName>
</protein>
<feature type="compositionally biased region" description="Acidic residues" evidence="1">
    <location>
        <begin position="49"/>
        <end position="60"/>
    </location>
</feature>
<dbReference type="Proteomes" id="UP000700334">
    <property type="component" value="Unassembled WGS sequence"/>
</dbReference>
<comment type="caution">
    <text evidence="2">The sequence shown here is derived from an EMBL/GenBank/DDBJ whole genome shotgun (WGS) entry which is preliminary data.</text>
</comment>
<dbReference type="AlphaFoldDB" id="A0A8J6DUV5"/>
<feature type="compositionally biased region" description="Basic and acidic residues" evidence="1">
    <location>
        <begin position="61"/>
        <end position="71"/>
    </location>
</feature>
<reference evidence="2" key="1">
    <citation type="journal article" date="2021" name="Evol. Appl.">
        <title>The genome of the Pyrenean desman and the effects of bottlenecks and inbreeding on the genomic landscape of an endangered species.</title>
        <authorList>
            <person name="Escoda L."/>
            <person name="Castresana J."/>
        </authorList>
    </citation>
    <scope>NUCLEOTIDE SEQUENCE</scope>
    <source>
        <strain evidence="2">IBE-C5619</strain>
    </source>
</reference>
<evidence type="ECO:0000313" key="3">
    <source>
        <dbReference type="Proteomes" id="UP000700334"/>
    </source>
</evidence>
<gene>
    <name evidence="2" type="ORF">J0S82_013702</name>
</gene>
<keyword evidence="3" id="KW-1185">Reference proteome</keyword>
<proteinExistence type="predicted"/>
<sequence>MMKMSTKLSLRKTNLGAGTKDQQYIAKVNIPSLEEVERVYRKKVKLATDEDDCDDNEETEEKASPNNRKDSNPLTRSKGQEYFKETEKQNLLNTKRTQFCRRQSKNISMDRTRCSLSQSGTKYIKNMRNCICMIDQEAIQGLLQRRKSLRKYFKPLIFSYFISVTFDN</sequence>
<name>A0A8J6DUV5_GALPY</name>
<feature type="region of interest" description="Disordered" evidence="1">
    <location>
        <begin position="48"/>
        <end position="82"/>
    </location>
</feature>
<dbReference type="EMBL" id="JAGFMF010011523">
    <property type="protein sequence ID" value="KAG8520715.1"/>
    <property type="molecule type" value="Genomic_DNA"/>
</dbReference>
<organism evidence="2 3">
    <name type="scientific">Galemys pyrenaicus</name>
    <name type="common">Iberian desman</name>
    <name type="synonym">Pyrenean desman</name>
    <dbReference type="NCBI Taxonomy" id="202257"/>
    <lineage>
        <taxon>Eukaryota</taxon>
        <taxon>Metazoa</taxon>
        <taxon>Chordata</taxon>
        <taxon>Craniata</taxon>
        <taxon>Vertebrata</taxon>
        <taxon>Euteleostomi</taxon>
        <taxon>Mammalia</taxon>
        <taxon>Eutheria</taxon>
        <taxon>Laurasiatheria</taxon>
        <taxon>Eulipotyphla</taxon>
        <taxon>Talpidae</taxon>
        <taxon>Galemys</taxon>
    </lineage>
</organism>
<evidence type="ECO:0000256" key="1">
    <source>
        <dbReference type="SAM" id="MobiDB-lite"/>
    </source>
</evidence>
<evidence type="ECO:0000313" key="2">
    <source>
        <dbReference type="EMBL" id="KAG8520715.1"/>
    </source>
</evidence>
<accession>A0A8J6DUV5</accession>